<evidence type="ECO:0000313" key="1">
    <source>
        <dbReference type="EMBL" id="TDN50441.1"/>
    </source>
</evidence>
<protein>
    <submittedName>
        <fullName evidence="1">Uncharacterized protein</fullName>
    </submittedName>
</protein>
<dbReference type="AlphaFoldDB" id="A0A4R6DYM9"/>
<proteinExistence type="predicted"/>
<dbReference type="RefSeq" id="WP_133591695.1">
    <property type="nucleotide sequence ID" value="NZ_SNVV01000009.1"/>
</dbReference>
<name>A0A4R6DYM9_9RHOO</name>
<evidence type="ECO:0000313" key="2">
    <source>
        <dbReference type="Proteomes" id="UP000295129"/>
    </source>
</evidence>
<sequence>MDQRMKQMVDKMRADFARVVAVRKERGEWTQTEEKEIGEAIAAAVKAEDPDMIVSWSCWLADISAAYAAFDLITRGSMARMRVQARQEREDREAAAAVARGGKR</sequence>
<dbReference type="EMBL" id="SNVV01000009">
    <property type="protein sequence ID" value="TDN50441.1"/>
    <property type="molecule type" value="Genomic_DNA"/>
</dbReference>
<comment type="caution">
    <text evidence="1">The sequence shown here is derived from an EMBL/GenBank/DDBJ whole genome shotgun (WGS) entry which is preliminary data.</text>
</comment>
<dbReference type="OrthoDB" id="9182462at2"/>
<gene>
    <name evidence="1" type="ORF">C7389_109135</name>
</gene>
<organism evidence="1 2">
    <name type="scientific">Azoarcus indigens</name>
    <dbReference type="NCBI Taxonomy" id="29545"/>
    <lineage>
        <taxon>Bacteria</taxon>
        <taxon>Pseudomonadati</taxon>
        <taxon>Pseudomonadota</taxon>
        <taxon>Betaproteobacteria</taxon>
        <taxon>Rhodocyclales</taxon>
        <taxon>Zoogloeaceae</taxon>
        <taxon>Azoarcus</taxon>
    </lineage>
</organism>
<keyword evidence="2" id="KW-1185">Reference proteome</keyword>
<dbReference type="Proteomes" id="UP000295129">
    <property type="component" value="Unassembled WGS sequence"/>
</dbReference>
<reference evidence="1 2" key="1">
    <citation type="submission" date="2019-03" db="EMBL/GenBank/DDBJ databases">
        <title>Genomic Encyclopedia of Type Strains, Phase IV (KMG-IV): sequencing the most valuable type-strain genomes for metagenomic binning, comparative biology and taxonomic classification.</title>
        <authorList>
            <person name="Goeker M."/>
        </authorList>
    </citation>
    <scope>NUCLEOTIDE SEQUENCE [LARGE SCALE GENOMIC DNA]</scope>
    <source>
        <strain evidence="1 2">DSM 12121</strain>
    </source>
</reference>
<accession>A0A4R6DYM9</accession>